<sequence>MTTSERVVVKELSSSLLDMKFMLKKKKRIETKEARKREIKLEKSIAEKESQPACSKEPRANQDDICYNLAKLENLMFGRLSFNGFNKDVENLMEYYERRRRGEISDDEEDDGKDVDDQEMAHSFGAQKLAAISKKSQSKRERRQQNEKNEEGTGNNRKFNFKDVRKRGNDGRMDEMGAPERKFMKPQEDDF</sequence>
<feature type="region of interest" description="Disordered" evidence="2">
    <location>
        <begin position="102"/>
        <end position="191"/>
    </location>
</feature>
<dbReference type="GO" id="GO:0000460">
    <property type="term" value="P:maturation of 5.8S rRNA"/>
    <property type="evidence" value="ECO:0007669"/>
    <property type="project" value="TreeGrafter"/>
</dbReference>
<proteinExistence type="predicted"/>
<dbReference type="eggNOG" id="KOG4531">
    <property type="taxonomic scope" value="Eukaryota"/>
</dbReference>
<dbReference type="Proteomes" id="UP000095282">
    <property type="component" value="Unplaced"/>
</dbReference>
<dbReference type="InterPro" id="IPR019324">
    <property type="entry name" value="MPP6"/>
</dbReference>
<feature type="compositionally biased region" description="Basic and acidic residues" evidence="2">
    <location>
        <begin position="160"/>
        <end position="191"/>
    </location>
</feature>
<feature type="compositionally biased region" description="Acidic residues" evidence="2">
    <location>
        <begin position="105"/>
        <end position="118"/>
    </location>
</feature>
<evidence type="ECO:0000256" key="2">
    <source>
        <dbReference type="SAM" id="MobiDB-lite"/>
    </source>
</evidence>
<protein>
    <submittedName>
        <fullName evidence="4">M-phase phosphoprotein 6</fullName>
    </submittedName>
</protein>
<feature type="coiled-coil region" evidence="1">
    <location>
        <begin position="22"/>
        <end position="49"/>
    </location>
</feature>
<dbReference type="AlphaFoldDB" id="A0A1I7U411"/>
<keyword evidence="1" id="KW-0175">Coiled coil</keyword>
<evidence type="ECO:0000313" key="3">
    <source>
        <dbReference type="Proteomes" id="UP000095282"/>
    </source>
</evidence>
<keyword evidence="3" id="KW-1185">Reference proteome</keyword>
<dbReference type="Pfam" id="PF10175">
    <property type="entry name" value="MPP6"/>
    <property type="match status" value="1"/>
</dbReference>
<reference evidence="4" key="1">
    <citation type="submission" date="2016-11" db="UniProtKB">
        <authorList>
            <consortium name="WormBaseParasite"/>
        </authorList>
    </citation>
    <scope>IDENTIFICATION</scope>
</reference>
<dbReference type="WBParaSite" id="Csp11.Scaffold629.g14624.t1">
    <property type="protein sequence ID" value="Csp11.Scaffold629.g14624.t1"/>
    <property type="gene ID" value="Csp11.Scaffold629.g14624"/>
</dbReference>
<name>A0A1I7U411_9PELO</name>
<dbReference type="PANTHER" id="PTHR13582:SF0">
    <property type="entry name" value="M-PHASE PHOSPHOPROTEIN 6"/>
    <property type="match status" value="1"/>
</dbReference>
<organism evidence="3 4">
    <name type="scientific">Caenorhabditis tropicalis</name>
    <dbReference type="NCBI Taxonomy" id="1561998"/>
    <lineage>
        <taxon>Eukaryota</taxon>
        <taxon>Metazoa</taxon>
        <taxon>Ecdysozoa</taxon>
        <taxon>Nematoda</taxon>
        <taxon>Chromadorea</taxon>
        <taxon>Rhabditida</taxon>
        <taxon>Rhabditina</taxon>
        <taxon>Rhabditomorpha</taxon>
        <taxon>Rhabditoidea</taxon>
        <taxon>Rhabditidae</taxon>
        <taxon>Peloderinae</taxon>
        <taxon>Caenorhabditis</taxon>
    </lineage>
</organism>
<accession>A0A1I7U411</accession>
<dbReference type="STRING" id="1561998.A0A1I7U411"/>
<dbReference type="PANTHER" id="PTHR13582">
    <property type="entry name" value="M-PHASE PHOSPHOPROTEIN 6"/>
    <property type="match status" value="1"/>
</dbReference>
<evidence type="ECO:0000256" key="1">
    <source>
        <dbReference type="SAM" id="Coils"/>
    </source>
</evidence>
<evidence type="ECO:0000313" key="4">
    <source>
        <dbReference type="WBParaSite" id="Csp11.Scaffold629.g14624.t1"/>
    </source>
</evidence>